<dbReference type="PANTHER" id="PTHR23132:SF23">
    <property type="entry name" value="D-ALANINE--D-ALANINE LIGASE B"/>
    <property type="match status" value="1"/>
</dbReference>
<evidence type="ECO:0000256" key="3">
    <source>
        <dbReference type="ARBA" id="ARBA00023316"/>
    </source>
</evidence>
<dbReference type="PROSITE" id="PS50975">
    <property type="entry name" value="ATP_GRASP"/>
    <property type="match status" value="1"/>
</dbReference>
<dbReference type="STRING" id="1801743.A2824_00855"/>
<name>A0A1F6VID9_9BACT</name>
<dbReference type="InterPro" id="IPR011761">
    <property type="entry name" value="ATP-grasp"/>
</dbReference>
<dbReference type="GO" id="GO:0005524">
    <property type="term" value="F:ATP binding"/>
    <property type="evidence" value="ECO:0007669"/>
    <property type="project" value="UniProtKB-UniRule"/>
</dbReference>
<dbReference type="GO" id="GO:0008716">
    <property type="term" value="F:D-alanine-D-alanine ligase activity"/>
    <property type="evidence" value="ECO:0007669"/>
    <property type="project" value="InterPro"/>
</dbReference>
<evidence type="ECO:0000256" key="4">
    <source>
        <dbReference type="PROSITE-ProRule" id="PRU00409"/>
    </source>
</evidence>
<evidence type="ECO:0000313" key="6">
    <source>
        <dbReference type="EMBL" id="OGI69295.1"/>
    </source>
</evidence>
<keyword evidence="4" id="KW-0547">Nucleotide-binding</keyword>
<comment type="caution">
    <text evidence="6">The sequence shown here is derived from an EMBL/GenBank/DDBJ whole genome shotgun (WGS) entry which is preliminary data.</text>
</comment>
<dbReference type="EMBL" id="MFTT01000028">
    <property type="protein sequence ID" value="OGI69295.1"/>
    <property type="molecule type" value="Genomic_DNA"/>
</dbReference>
<keyword evidence="4" id="KW-0067">ATP-binding</keyword>
<dbReference type="InterPro" id="IPR011127">
    <property type="entry name" value="Dala_Dala_lig_N"/>
</dbReference>
<dbReference type="AlphaFoldDB" id="A0A1F6VID9"/>
<keyword evidence="3" id="KW-0961">Cell wall biogenesis/degradation</keyword>
<evidence type="ECO:0000256" key="2">
    <source>
        <dbReference type="ARBA" id="ARBA00022598"/>
    </source>
</evidence>
<dbReference type="InterPro" id="IPR016185">
    <property type="entry name" value="PreATP-grasp_dom_sf"/>
</dbReference>
<dbReference type="GO" id="GO:0071555">
    <property type="term" value="P:cell wall organization"/>
    <property type="evidence" value="ECO:0007669"/>
    <property type="project" value="UniProtKB-KW"/>
</dbReference>
<dbReference type="Gene3D" id="3.40.50.20">
    <property type="match status" value="1"/>
</dbReference>
<evidence type="ECO:0000259" key="5">
    <source>
        <dbReference type="PROSITE" id="PS50975"/>
    </source>
</evidence>
<dbReference type="Proteomes" id="UP000178059">
    <property type="component" value="Unassembled WGS sequence"/>
</dbReference>
<reference evidence="6 7" key="1">
    <citation type="journal article" date="2016" name="Nat. Commun.">
        <title>Thousands of microbial genomes shed light on interconnected biogeochemical processes in an aquifer system.</title>
        <authorList>
            <person name="Anantharaman K."/>
            <person name="Brown C.T."/>
            <person name="Hug L.A."/>
            <person name="Sharon I."/>
            <person name="Castelle C.J."/>
            <person name="Probst A.J."/>
            <person name="Thomas B.C."/>
            <person name="Singh A."/>
            <person name="Wilkins M.J."/>
            <person name="Karaoz U."/>
            <person name="Brodie E.L."/>
            <person name="Williams K.H."/>
            <person name="Hubbard S.S."/>
            <person name="Banfield J.F."/>
        </authorList>
    </citation>
    <scope>NUCLEOTIDE SEQUENCE [LARGE SCALE GENOMIC DNA]</scope>
</reference>
<sequence length="330" mass="36795">MKLKVGVLRGGVGPEYDISLKTGGAVLANLDREKYRPVDILIDKEGIWHADGIPLKSKENLKSIVDVVWNGMHGYLGEDGRIQNFLEGAGVPFTGPRSLPAYVSLNKSLAKNKFSKLGLRSPFGEMVGDEIEFWNYGGDSERYVEDKAREIFQKISPPWIVKPLLGTCSIDVYLAENFAELVAALTKVLQNHESALVEEFVRGREIVVGIIENFRDKENYTLIPLEIIKSKPVFDYETRHGGDYRLLRPADLTLDEKVLIGEAAAKIHEHFDLGQYSLVDLILTKNGVRVLEVDSLPDLGEHSLFCRSLAEVGAGVPEFLECVINKTLEK</sequence>
<dbReference type="PANTHER" id="PTHR23132">
    <property type="entry name" value="D-ALANINE--D-ALANINE LIGASE"/>
    <property type="match status" value="1"/>
</dbReference>
<feature type="domain" description="ATP-grasp" evidence="5">
    <location>
        <begin position="111"/>
        <end position="325"/>
    </location>
</feature>
<dbReference type="Gene3D" id="3.30.470.20">
    <property type="entry name" value="ATP-grasp fold, B domain"/>
    <property type="match status" value="1"/>
</dbReference>
<comment type="similarity">
    <text evidence="1">Belongs to the D-alanine--D-alanine ligase family.</text>
</comment>
<dbReference type="GO" id="GO:0046872">
    <property type="term" value="F:metal ion binding"/>
    <property type="evidence" value="ECO:0007669"/>
    <property type="project" value="InterPro"/>
</dbReference>
<dbReference type="InterPro" id="IPR013815">
    <property type="entry name" value="ATP_grasp_subdomain_1"/>
</dbReference>
<keyword evidence="2" id="KW-0436">Ligase</keyword>
<dbReference type="InterPro" id="IPR011095">
    <property type="entry name" value="Dala_Dala_lig_C"/>
</dbReference>
<dbReference type="SUPFAM" id="SSF52440">
    <property type="entry name" value="PreATP-grasp domain"/>
    <property type="match status" value="1"/>
</dbReference>
<dbReference type="Pfam" id="PF07478">
    <property type="entry name" value="Dala_Dala_lig_C"/>
    <property type="match status" value="1"/>
</dbReference>
<proteinExistence type="inferred from homology"/>
<accession>A0A1F6VID9</accession>
<evidence type="ECO:0000256" key="1">
    <source>
        <dbReference type="ARBA" id="ARBA00010871"/>
    </source>
</evidence>
<protein>
    <recommendedName>
        <fullName evidence="5">ATP-grasp domain-containing protein</fullName>
    </recommendedName>
</protein>
<gene>
    <name evidence="6" type="ORF">A2824_00855</name>
</gene>
<dbReference type="Pfam" id="PF01820">
    <property type="entry name" value="Dala_Dala_lig_N"/>
    <property type="match status" value="2"/>
</dbReference>
<dbReference type="Gene3D" id="3.30.1490.20">
    <property type="entry name" value="ATP-grasp fold, A domain"/>
    <property type="match status" value="1"/>
</dbReference>
<dbReference type="SUPFAM" id="SSF56059">
    <property type="entry name" value="Glutathione synthetase ATP-binding domain-like"/>
    <property type="match status" value="1"/>
</dbReference>
<evidence type="ECO:0000313" key="7">
    <source>
        <dbReference type="Proteomes" id="UP000178059"/>
    </source>
</evidence>
<organism evidence="6 7">
    <name type="scientific">Candidatus Nomurabacteria bacterium RIFCSPHIGHO2_01_FULL_42_16</name>
    <dbReference type="NCBI Taxonomy" id="1801743"/>
    <lineage>
        <taxon>Bacteria</taxon>
        <taxon>Candidatus Nomuraibacteriota</taxon>
    </lineage>
</organism>